<evidence type="ECO:0008006" key="9">
    <source>
        <dbReference type="Google" id="ProtNLM"/>
    </source>
</evidence>
<dbReference type="InterPro" id="IPR029154">
    <property type="entry name" value="HIBADH-like_NADP-bd"/>
</dbReference>
<name>A0A3D8SIC1_9HELO</name>
<feature type="domain" description="6-phosphogluconate dehydrogenase NADP-binding" evidence="5">
    <location>
        <begin position="9"/>
        <end position="161"/>
    </location>
</feature>
<keyword evidence="3" id="KW-0520">NAD</keyword>
<dbReference type="Pfam" id="PF03446">
    <property type="entry name" value="NAD_binding_2"/>
    <property type="match status" value="1"/>
</dbReference>
<dbReference type="PANTHER" id="PTHR43580:SF8">
    <property type="entry name" value="6-PHOSPHOGLUCONATE DEHYDROGENASE NADP-BINDING DOMAIN-CONTAINING PROTEIN-RELATED"/>
    <property type="match status" value="1"/>
</dbReference>
<dbReference type="GO" id="GO:0050661">
    <property type="term" value="F:NADP binding"/>
    <property type="evidence" value="ECO:0007669"/>
    <property type="project" value="InterPro"/>
</dbReference>
<keyword evidence="2" id="KW-0560">Oxidoreductase</keyword>
<dbReference type="PIRSF" id="PIRSF000103">
    <property type="entry name" value="HIBADH"/>
    <property type="match status" value="1"/>
</dbReference>
<accession>A0A3D8SIC1</accession>
<dbReference type="Proteomes" id="UP000256328">
    <property type="component" value="Unassembled WGS sequence"/>
</dbReference>
<dbReference type="SUPFAM" id="SSF48179">
    <property type="entry name" value="6-phosphogluconate dehydrogenase C-terminal domain-like"/>
    <property type="match status" value="1"/>
</dbReference>
<dbReference type="Gene3D" id="1.10.1040.10">
    <property type="entry name" value="N-(1-d-carboxylethyl)-l-norvaline Dehydrogenase, domain 2"/>
    <property type="match status" value="1"/>
</dbReference>
<dbReference type="InterPro" id="IPR036291">
    <property type="entry name" value="NAD(P)-bd_dom_sf"/>
</dbReference>
<protein>
    <recommendedName>
        <fullName evidence="9">6-phosphogluconate dehydrogenase NADP-binding domain-containing protein</fullName>
    </recommendedName>
</protein>
<organism evidence="7 8">
    <name type="scientific">Coleophoma crateriformis</name>
    <dbReference type="NCBI Taxonomy" id="565419"/>
    <lineage>
        <taxon>Eukaryota</taxon>
        <taxon>Fungi</taxon>
        <taxon>Dikarya</taxon>
        <taxon>Ascomycota</taxon>
        <taxon>Pezizomycotina</taxon>
        <taxon>Leotiomycetes</taxon>
        <taxon>Helotiales</taxon>
        <taxon>Dermateaceae</taxon>
        <taxon>Coleophoma</taxon>
    </lineage>
</organism>
<evidence type="ECO:0000313" key="7">
    <source>
        <dbReference type="EMBL" id="RDW85518.1"/>
    </source>
</evidence>
<proteinExistence type="inferred from homology"/>
<dbReference type="InterPro" id="IPR015815">
    <property type="entry name" value="HIBADH-related"/>
</dbReference>
<evidence type="ECO:0000256" key="2">
    <source>
        <dbReference type="ARBA" id="ARBA00023002"/>
    </source>
</evidence>
<evidence type="ECO:0000256" key="4">
    <source>
        <dbReference type="PIRSR" id="PIRSR000103-1"/>
    </source>
</evidence>
<dbReference type="AlphaFoldDB" id="A0A3D8SIC1"/>
<evidence type="ECO:0000313" key="8">
    <source>
        <dbReference type="Proteomes" id="UP000256328"/>
    </source>
</evidence>
<dbReference type="InterPro" id="IPR008927">
    <property type="entry name" value="6-PGluconate_DH-like_C_sf"/>
</dbReference>
<dbReference type="Pfam" id="PF14833">
    <property type="entry name" value="NAD_binding_11"/>
    <property type="match status" value="1"/>
</dbReference>
<dbReference type="GO" id="GO:0016491">
    <property type="term" value="F:oxidoreductase activity"/>
    <property type="evidence" value="ECO:0007669"/>
    <property type="project" value="UniProtKB-KW"/>
</dbReference>
<dbReference type="SUPFAM" id="SSF51735">
    <property type="entry name" value="NAD(P)-binding Rossmann-fold domains"/>
    <property type="match status" value="1"/>
</dbReference>
<evidence type="ECO:0000256" key="3">
    <source>
        <dbReference type="ARBA" id="ARBA00023027"/>
    </source>
</evidence>
<keyword evidence="8" id="KW-1185">Reference proteome</keyword>
<dbReference type="PANTHER" id="PTHR43580">
    <property type="entry name" value="OXIDOREDUCTASE GLYR1-RELATED"/>
    <property type="match status" value="1"/>
</dbReference>
<dbReference type="OrthoDB" id="435038at2759"/>
<gene>
    <name evidence="7" type="ORF">BP5796_03843</name>
</gene>
<evidence type="ECO:0000256" key="1">
    <source>
        <dbReference type="ARBA" id="ARBA00007598"/>
    </source>
</evidence>
<feature type="active site" evidence="4">
    <location>
        <position position="181"/>
    </location>
</feature>
<dbReference type="Gene3D" id="3.40.50.720">
    <property type="entry name" value="NAD(P)-binding Rossmann-like Domain"/>
    <property type="match status" value="1"/>
</dbReference>
<evidence type="ECO:0000259" key="6">
    <source>
        <dbReference type="Pfam" id="PF14833"/>
    </source>
</evidence>
<dbReference type="InterPro" id="IPR006115">
    <property type="entry name" value="6PGDH_NADP-bd"/>
</dbReference>
<feature type="domain" description="3-hydroxyisobutyrate dehydrogenase-like NAD-binding" evidence="6">
    <location>
        <begin position="176"/>
        <end position="287"/>
    </location>
</feature>
<dbReference type="GO" id="GO:0051287">
    <property type="term" value="F:NAD binding"/>
    <property type="evidence" value="ECO:0007669"/>
    <property type="project" value="InterPro"/>
</dbReference>
<comment type="similarity">
    <text evidence="1">Belongs to the HIBADH-related family. NP60 subfamily.</text>
</comment>
<reference evidence="7 8" key="1">
    <citation type="journal article" date="2018" name="IMA Fungus">
        <title>IMA Genome-F 9: Draft genome sequence of Annulohypoxylon stygium, Aspergillus mulundensis, Berkeleyomyces basicola (syn. Thielaviopsis basicola), Ceratocystis smalleyi, two Cercospora beticola strains, Coleophoma cylindrospora, Fusarium fracticaudum, Phialophora cf. hyalina, and Morchella septimelata.</title>
        <authorList>
            <person name="Wingfield B.D."/>
            <person name="Bills G.F."/>
            <person name="Dong Y."/>
            <person name="Huang W."/>
            <person name="Nel W.J."/>
            <person name="Swalarsk-Parry B.S."/>
            <person name="Vaghefi N."/>
            <person name="Wilken P.M."/>
            <person name="An Z."/>
            <person name="de Beer Z.W."/>
            <person name="De Vos L."/>
            <person name="Chen L."/>
            <person name="Duong T.A."/>
            <person name="Gao Y."/>
            <person name="Hammerbacher A."/>
            <person name="Kikkert J.R."/>
            <person name="Li Y."/>
            <person name="Li H."/>
            <person name="Li K."/>
            <person name="Li Q."/>
            <person name="Liu X."/>
            <person name="Ma X."/>
            <person name="Naidoo K."/>
            <person name="Pethybridge S.J."/>
            <person name="Sun J."/>
            <person name="Steenkamp E.T."/>
            <person name="van der Nest M.A."/>
            <person name="van Wyk S."/>
            <person name="Wingfield M.J."/>
            <person name="Xiong C."/>
            <person name="Yue Q."/>
            <person name="Zhang X."/>
        </authorList>
    </citation>
    <scope>NUCLEOTIDE SEQUENCE [LARGE SCALE GENOMIC DNA]</scope>
    <source>
        <strain evidence="7 8">BP5796</strain>
    </source>
</reference>
<dbReference type="EMBL" id="PDLN01000005">
    <property type="protein sequence ID" value="RDW85518.1"/>
    <property type="molecule type" value="Genomic_DNA"/>
</dbReference>
<dbReference type="InterPro" id="IPR013328">
    <property type="entry name" value="6PGD_dom2"/>
</dbReference>
<dbReference type="InterPro" id="IPR051265">
    <property type="entry name" value="HIBADH-related_NP60_sf"/>
</dbReference>
<sequence length="320" mass="33211">MADTRTPRFGWIGLGNMGLAMSKNLQKHLSQKGAHALCYTNRTISRGEPLEALGGTPLTSVAEVVKVSDVVFISISADSVLEGIITEILESGSITGKIIVDTSTVHPDTSNGASTKIVQAGGSFVAAPVFGATPVAEQGKLLFALGGPSAAIDVITPYIDGVLARAVIRTGEEAASAATLKTLGNFLTAGMHLIISSAYTVTEKSGMDASVLSSLITENYGPYAASISDRLTSGAYLPPRGAKPVSDLELALKDVGHGITCAKDVGVKLDVAELVMELLGEAQSFGIAEQRSLDSTSVYGALRQRAGLEFESDVVKKRDG</sequence>
<evidence type="ECO:0000259" key="5">
    <source>
        <dbReference type="Pfam" id="PF03446"/>
    </source>
</evidence>
<comment type="caution">
    <text evidence="7">The sequence shown here is derived from an EMBL/GenBank/DDBJ whole genome shotgun (WGS) entry which is preliminary data.</text>
</comment>